<dbReference type="Pfam" id="PF13407">
    <property type="entry name" value="Peripla_BP_4"/>
    <property type="match status" value="1"/>
</dbReference>
<proteinExistence type="inferred from homology"/>
<keyword evidence="3" id="KW-0732">Signal</keyword>
<dbReference type="PANTHER" id="PTHR46847:SF1">
    <property type="entry name" value="D-ALLOSE-BINDING PERIPLASMIC PROTEIN-RELATED"/>
    <property type="match status" value="1"/>
</dbReference>
<dbReference type="RefSeq" id="WP_113891780.1">
    <property type="nucleotide sequence ID" value="NZ_QNRK01000033.1"/>
</dbReference>
<reference evidence="5 6" key="1">
    <citation type="submission" date="2018-06" db="EMBL/GenBank/DDBJ databases">
        <title>Genomic Encyclopedia of Type Strains, Phase IV (KMG-IV): sequencing the most valuable type-strain genomes for metagenomic binning, comparative biology and taxonomic classification.</title>
        <authorList>
            <person name="Goeker M."/>
        </authorList>
    </citation>
    <scope>NUCLEOTIDE SEQUENCE [LARGE SCALE GENOMIC DNA]</scope>
    <source>
        <strain evidence="5 6">DSM 24875</strain>
    </source>
</reference>
<gene>
    <name evidence="5" type="ORF">DFR50_13355</name>
</gene>
<dbReference type="GO" id="GO:0030313">
    <property type="term" value="C:cell envelope"/>
    <property type="evidence" value="ECO:0007669"/>
    <property type="project" value="UniProtKB-SubCell"/>
</dbReference>
<feature type="domain" description="Periplasmic binding protein" evidence="4">
    <location>
        <begin position="36"/>
        <end position="286"/>
    </location>
</feature>
<dbReference type="AlphaFoldDB" id="A0A366EVQ7"/>
<evidence type="ECO:0000256" key="1">
    <source>
        <dbReference type="ARBA" id="ARBA00004196"/>
    </source>
</evidence>
<evidence type="ECO:0000256" key="2">
    <source>
        <dbReference type="ARBA" id="ARBA00007639"/>
    </source>
</evidence>
<dbReference type="PANTHER" id="PTHR46847">
    <property type="entry name" value="D-ALLOSE-BINDING PERIPLASMIC PROTEIN-RELATED"/>
    <property type="match status" value="1"/>
</dbReference>
<keyword evidence="6" id="KW-1185">Reference proteome</keyword>
<sequence>MQAVGLGPRGEKAFPADKLVLTAAEAAQARAGRFAVAIVLHTTTSDWSRQELAGIVATLGHHGATVTEIIDCGFDKAKQNHELLRLATAPIHAVISLPIGSAGVLEGHRAITRAGKTLVLLDNAPSGLRPGVDYLAVSSADNFGLGAIAAELASPYVTNEGVAGILNYEAEFFVTNEREIAFRKWMSAERPDVTLVRGRFAKVEDAGEAYRRLLADNDDLDCLFVAWDVPALKVLCAIREGAQTLPIVTVDLGNEIAAELRSGGPLKGIAAQRPYDQGAAAAGAALLGLIGRQPPAWISSTGLKVTRESLRESYEAVWHAPAPPFELRL</sequence>
<comment type="caution">
    <text evidence="5">The sequence shown here is derived from an EMBL/GenBank/DDBJ whole genome shotgun (WGS) entry which is preliminary data.</text>
</comment>
<evidence type="ECO:0000313" key="5">
    <source>
        <dbReference type="EMBL" id="RBP05790.1"/>
    </source>
</evidence>
<dbReference type="EMBL" id="QNRK01000033">
    <property type="protein sequence ID" value="RBP05790.1"/>
    <property type="molecule type" value="Genomic_DNA"/>
</dbReference>
<dbReference type="SUPFAM" id="SSF53822">
    <property type="entry name" value="Periplasmic binding protein-like I"/>
    <property type="match status" value="1"/>
</dbReference>
<comment type="similarity">
    <text evidence="2">Belongs to the bacterial solute-binding protein 2 family.</text>
</comment>
<comment type="subcellular location">
    <subcellularLocation>
        <location evidence="1">Cell envelope</location>
    </subcellularLocation>
</comment>
<dbReference type="Gene3D" id="3.40.50.2300">
    <property type="match status" value="2"/>
</dbReference>
<evidence type="ECO:0000256" key="3">
    <source>
        <dbReference type="ARBA" id="ARBA00022729"/>
    </source>
</evidence>
<dbReference type="Proteomes" id="UP000253529">
    <property type="component" value="Unassembled WGS sequence"/>
</dbReference>
<evidence type="ECO:0000259" key="4">
    <source>
        <dbReference type="Pfam" id="PF13407"/>
    </source>
</evidence>
<protein>
    <submittedName>
        <fullName evidence="5">Ribose transport system substrate-binding protein</fullName>
    </submittedName>
</protein>
<name>A0A366EVQ7_9HYPH</name>
<dbReference type="InterPro" id="IPR028082">
    <property type="entry name" value="Peripla_BP_I"/>
</dbReference>
<dbReference type="OrthoDB" id="6959911at2"/>
<dbReference type="GO" id="GO:0030246">
    <property type="term" value="F:carbohydrate binding"/>
    <property type="evidence" value="ECO:0007669"/>
    <property type="project" value="UniProtKB-ARBA"/>
</dbReference>
<dbReference type="InterPro" id="IPR025997">
    <property type="entry name" value="SBP_2_dom"/>
</dbReference>
<evidence type="ECO:0000313" key="6">
    <source>
        <dbReference type="Proteomes" id="UP000253529"/>
    </source>
</evidence>
<organism evidence="5 6">
    <name type="scientific">Roseiarcus fermentans</name>
    <dbReference type="NCBI Taxonomy" id="1473586"/>
    <lineage>
        <taxon>Bacteria</taxon>
        <taxon>Pseudomonadati</taxon>
        <taxon>Pseudomonadota</taxon>
        <taxon>Alphaproteobacteria</taxon>
        <taxon>Hyphomicrobiales</taxon>
        <taxon>Roseiarcaceae</taxon>
        <taxon>Roseiarcus</taxon>
    </lineage>
</organism>
<accession>A0A366EVQ7</accession>